<accession>A0A433HW68</accession>
<evidence type="ECO:0008006" key="3">
    <source>
        <dbReference type="Google" id="ProtNLM"/>
    </source>
</evidence>
<reference evidence="1 2" key="1">
    <citation type="submission" date="2018-12" db="EMBL/GenBank/DDBJ databases">
        <title>Bacillus chawlae sp. nov., Bacillus glennii sp. nov., and Bacillus saganii sp. nov. Isolated from the Vehicle Assembly Building at Kennedy Space Center where the Viking Spacecraft were Assembled.</title>
        <authorList>
            <person name="Seuylemezian A."/>
            <person name="Vaishampayan P."/>
        </authorList>
    </citation>
    <scope>NUCLEOTIDE SEQUENCE [LARGE SCALE GENOMIC DNA]</scope>
    <source>
        <strain evidence="1 2">L5</strain>
    </source>
</reference>
<proteinExistence type="predicted"/>
<evidence type="ECO:0000313" key="1">
    <source>
        <dbReference type="EMBL" id="RUQ32563.1"/>
    </source>
</evidence>
<name>A0A433HW68_9BACI</name>
<dbReference type="AlphaFoldDB" id="A0A433HW68"/>
<keyword evidence="2" id="KW-1185">Reference proteome</keyword>
<dbReference type="EMBL" id="RYZZ01000001">
    <property type="protein sequence ID" value="RUQ32563.1"/>
    <property type="molecule type" value="Genomic_DNA"/>
</dbReference>
<organism evidence="1 2">
    <name type="scientific">Peribacillus cavernae</name>
    <dbReference type="NCBI Taxonomy" id="1674310"/>
    <lineage>
        <taxon>Bacteria</taxon>
        <taxon>Bacillati</taxon>
        <taxon>Bacillota</taxon>
        <taxon>Bacilli</taxon>
        <taxon>Bacillales</taxon>
        <taxon>Bacillaceae</taxon>
        <taxon>Peribacillus</taxon>
    </lineage>
</organism>
<dbReference type="Proteomes" id="UP000267430">
    <property type="component" value="Unassembled WGS sequence"/>
</dbReference>
<comment type="caution">
    <text evidence="1">The sequence shown here is derived from an EMBL/GenBank/DDBJ whole genome shotgun (WGS) entry which is preliminary data.</text>
</comment>
<dbReference type="RefSeq" id="WP_126862854.1">
    <property type="nucleotide sequence ID" value="NZ_JAUSTX010000002.1"/>
</dbReference>
<gene>
    <name evidence="1" type="ORF">ELQ35_00215</name>
</gene>
<evidence type="ECO:0000313" key="2">
    <source>
        <dbReference type="Proteomes" id="UP000267430"/>
    </source>
</evidence>
<dbReference type="OrthoDB" id="9798830at2"/>
<protein>
    <recommendedName>
        <fullName evidence="3">DinB family protein</fullName>
    </recommendedName>
</protein>
<sequence>MQQKDLFLQQLSACYDQNSWFVSLSGATDGLLPEQASLKGSGTSNSIWEIVNHLLFYNHLSKKIFNNKVALLYRLDYYQIR</sequence>